<protein>
    <submittedName>
        <fullName evidence="3">DUF3618 domain-containing protein</fullName>
    </submittedName>
</protein>
<evidence type="ECO:0000313" key="4">
    <source>
        <dbReference type="Proteomes" id="UP000655366"/>
    </source>
</evidence>
<organism evidence="3 4">
    <name type="scientific">Arthrobacter terrae</name>
    <dbReference type="NCBI Taxonomy" id="2935737"/>
    <lineage>
        <taxon>Bacteria</taxon>
        <taxon>Bacillati</taxon>
        <taxon>Actinomycetota</taxon>
        <taxon>Actinomycetes</taxon>
        <taxon>Micrococcales</taxon>
        <taxon>Micrococcaceae</taxon>
        <taxon>Arthrobacter</taxon>
    </lineage>
</organism>
<dbReference type="AlphaFoldDB" id="A0A931CTE8"/>
<evidence type="ECO:0000256" key="1">
    <source>
        <dbReference type="SAM" id="MobiDB-lite"/>
    </source>
</evidence>
<name>A0A931CTE8_9MICC</name>
<accession>A0A931CTE8</accession>
<sequence>MSMSTSSSGPDSSGPGQDDAVSQIHSDIENTREELEETIEALTGKFDVKAQAEKKTEELKSRVGERIEAGKHNVVDALGSAGREVVAESHRSGQRLLRSDVRVLALFVAAGVAAAAVLISRSRRKRQ</sequence>
<dbReference type="Pfam" id="PF12277">
    <property type="entry name" value="DUF3618"/>
    <property type="match status" value="1"/>
</dbReference>
<proteinExistence type="predicted"/>
<evidence type="ECO:0000256" key="2">
    <source>
        <dbReference type="SAM" id="Phobius"/>
    </source>
</evidence>
<keyword evidence="4" id="KW-1185">Reference proteome</keyword>
<dbReference type="EMBL" id="JADNYM010000019">
    <property type="protein sequence ID" value="MBG0740589.1"/>
    <property type="molecule type" value="Genomic_DNA"/>
</dbReference>
<keyword evidence="2" id="KW-1133">Transmembrane helix</keyword>
<keyword evidence="2" id="KW-0812">Transmembrane</keyword>
<gene>
    <name evidence="3" type="ORF">IV500_14505</name>
</gene>
<comment type="caution">
    <text evidence="3">The sequence shown here is derived from an EMBL/GenBank/DDBJ whole genome shotgun (WGS) entry which is preliminary data.</text>
</comment>
<dbReference type="Proteomes" id="UP000655366">
    <property type="component" value="Unassembled WGS sequence"/>
</dbReference>
<dbReference type="RefSeq" id="WP_196397531.1">
    <property type="nucleotide sequence ID" value="NZ_JADNYM010000019.1"/>
</dbReference>
<reference evidence="3 4" key="1">
    <citation type="submission" date="2020-11" db="EMBL/GenBank/DDBJ databases">
        <title>Arthrobacter antarcticus sp. nov., isolated from Antarctic Soil.</title>
        <authorList>
            <person name="Li J."/>
        </authorList>
    </citation>
    <scope>NUCLEOTIDE SEQUENCE [LARGE SCALE GENOMIC DNA]</scope>
    <source>
        <strain evidence="3 4">Z1-20</strain>
    </source>
</reference>
<evidence type="ECO:0000313" key="3">
    <source>
        <dbReference type="EMBL" id="MBG0740589.1"/>
    </source>
</evidence>
<feature type="compositionally biased region" description="Low complexity" evidence="1">
    <location>
        <begin position="1"/>
        <end position="19"/>
    </location>
</feature>
<feature type="region of interest" description="Disordered" evidence="1">
    <location>
        <begin position="1"/>
        <end position="29"/>
    </location>
</feature>
<keyword evidence="2" id="KW-0472">Membrane</keyword>
<feature type="transmembrane region" description="Helical" evidence="2">
    <location>
        <begin position="101"/>
        <end position="119"/>
    </location>
</feature>
<dbReference type="InterPro" id="IPR022062">
    <property type="entry name" value="DUF3618"/>
</dbReference>